<feature type="non-terminal residue" evidence="1">
    <location>
        <position position="98"/>
    </location>
</feature>
<sequence>EDKISKAEDKICCLQDVINPLREERERMKKYVSNLESIFAPIRRLPAEVLCEIFRMVGTVTVWSRWSSLVPPISHVCHFWRSVSLELSELWSYIKIEY</sequence>
<evidence type="ECO:0000313" key="1">
    <source>
        <dbReference type="EMBL" id="TFK31491.1"/>
    </source>
</evidence>
<accession>A0A5C3LRV6</accession>
<dbReference type="OrthoDB" id="3266451at2759"/>
<reference evidence="1 2" key="1">
    <citation type="journal article" date="2019" name="Nat. Ecol. Evol.">
        <title>Megaphylogeny resolves global patterns of mushroom evolution.</title>
        <authorList>
            <person name="Varga T."/>
            <person name="Krizsan K."/>
            <person name="Foldi C."/>
            <person name="Dima B."/>
            <person name="Sanchez-Garcia M."/>
            <person name="Sanchez-Ramirez S."/>
            <person name="Szollosi G.J."/>
            <person name="Szarkandi J.G."/>
            <person name="Papp V."/>
            <person name="Albert L."/>
            <person name="Andreopoulos W."/>
            <person name="Angelini C."/>
            <person name="Antonin V."/>
            <person name="Barry K.W."/>
            <person name="Bougher N.L."/>
            <person name="Buchanan P."/>
            <person name="Buyck B."/>
            <person name="Bense V."/>
            <person name="Catcheside P."/>
            <person name="Chovatia M."/>
            <person name="Cooper J."/>
            <person name="Damon W."/>
            <person name="Desjardin D."/>
            <person name="Finy P."/>
            <person name="Geml J."/>
            <person name="Haridas S."/>
            <person name="Hughes K."/>
            <person name="Justo A."/>
            <person name="Karasinski D."/>
            <person name="Kautmanova I."/>
            <person name="Kiss B."/>
            <person name="Kocsube S."/>
            <person name="Kotiranta H."/>
            <person name="LaButti K.M."/>
            <person name="Lechner B.E."/>
            <person name="Liimatainen K."/>
            <person name="Lipzen A."/>
            <person name="Lukacs Z."/>
            <person name="Mihaltcheva S."/>
            <person name="Morgado L.N."/>
            <person name="Niskanen T."/>
            <person name="Noordeloos M.E."/>
            <person name="Ohm R.A."/>
            <person name="Ortiz-Santana B."/>
            <person name="Ovrebo C."/>
            <person name="Racz N."/>
            <person name="Riley R."/>
            <person name="Savchenko A."/>
            <person name="Shiryaev A."/>
            <person name="Soop K."/>
            <person name="Spirin V."/>
            <person name="Szebenyi C."/>
            <person name="Tomsovsky M."/>
            <person name="Tulloss R.E."/>
            <person name="Uehling J."/>
            <person name="Grigoriev I.V."/>
            <person name="Vagvolgyi C."/>
            <person name="Papp T."/>
            <person name="Martin F.M."/>
            <person name="Miettinen O."/>
            <person name="Hibbett D.S."/>
            <person name="Nagy L.G."/>
        </authorList>
    </citation>
    <scope>NUCLEOTIDE SEQUENCE [LARGE SCALE GENOMIC DNA]</scope>
    <source>
        <strain evidence="1 2">CBS 166.37</strain>
    </source>
</reference>
<evidence type="ECO:0000313" key="2">
    <source>
        <dbReference type="Proteomes" id="UP000308652"/>
    </source>
</evidence>
<dbReference type="AlphaFoldDB" id="A0A5C3LRV6"/>
<dbReference type="Gene3D" id="1.20.1280.50">
    <property type="match status" value="1"/>
</dbReference>
<dbReference type="EMBL" id="ML213743">
    <property type="protein sequence ID" value="TFK31491.1"/>
    <property type="molecule type" value="Genomic_DNA"/>
</dbReference>
<keyword evidence="2" id="KW-1185">Reference proteome</keyword>
<dbReference type="Proteomes" id="UP000308652">
    <property type="component" value="Unassembled WGS sequence"/>
</dbReference>
<gene>
    <name evidence="1" type="ORF">BDQ12DRAFT_578157</name>
</gene>
<proteinExistence type="predicted"/>
<organism evidence="1 2">
    <name type="scientific">Crucibulum laeve</name>
    <dbReference type="NCBI Taxonomy" id="68775"/>
    <lineage>
        <taxon>Eukaryota</taxon>
        <taxon>Fungi</taxon>
        <taxon>Dikarya</taxon>
        <taxon>Basidiomycota</taxon>
        <taxon>Agaricomycotina</taxon>
        <taxon>Agaricomycetes</taxon>
        <taxon>Agaricomycetidae</taxon>
        <taxon>Agaricales</taxon>
        <taxon>Agaricineae</taxon>
        <taxon>Nidulariaceae</taxon>
        <taxon>Crucibulum</taxon>
    </lineage>
</organism>
<protein>
    <submittedName>
        <fullName evidence="1">Uncharacterized protein</fullName>
    </submittedName>
</protein>
<name>A0A5C3LRV6_9AGAR</name>
<feature type="non-terminal residue" evidence="1">
    <location>
        <position position="1"/>
    </location>
</feature>